<proteinExistence type="predicted"/>
<sequence>MYLKSSMISHRFPFDIDGHCSRWILVLGNNIALWMLMLSCTKDDLKDLKFTEGISCTSSYAYRITEDILQFLMKSFWTVRKVKEPEKKIAEVTNKMGYTDDDFTNAFASPPDENDPGAFENKPDPDDDLSTHMQVPFPRE</sequence>
<dbReference type="EMBL" id="MU250542">
    <property type="protein sequence ID" value="KAG7443998.1"/>
    <property type="molecule type" value="Genomic_DNA"/>
</dbReference>
<name>A0A9P7VMM7_9AGAR</name>
<dbReference type="OrthoDB" id="10479002at2759"/>
<feature type="region of interest" description="Disordered" evidence="1">
    <location>
        <begin position="100"/>
        <end position="140"/>
    </location>
</feature>
<comment type="caution">
    <text evidence="2">The sequence shown here is derived from an EMBL/GenBank/DDBJ whole genome shotgun (WGS) entry which is preliminary data.</text>
</comment>
<evidence type="ECO:0000313" key="3">
    <source>
        <dbReference type="Proteomes" id="UP000812287"/>
    </source>
</evidence>
<evidence type="ECO:0000256" key="1">
    <source>
        <dbReference type="SAM" id="MobiDB-lite"/>
    </source>
</evidence>
<gene>
    <name evidence="2" type="ORF">BT62DRAFT_1008682</name>
</gene>
<dbReference type="AlphaFoldDB" id="A0A9P7VMM7"/>
<reference evidence="2" key="1">
    <citation type="submission" date="2020-11" db="EMBL/GenBank/DDBJ databases">
        <title>Adaptations for nitrogen fixation in a non-lichenized fungal sporocarp promotes dispersal by wood-feeding termites.</title>
        <authorList>
            <consortium name="DOE Joint Genome Institute"/>
            <person name="Koch R.A."/>
            <person name="Yoon G."/>
            <person name="Arayal U."/>
            <person name="Lail K."/>
            <person name="Amirebrahimi M."/>
            <person name="Labutti K."/>
            <person name="Lipzen A."/>
            <person name="Riley R."/>
            <person name="Barry K."/>
            <person name="Henrissat B."/>
            <person name="Grigoriev I.V."/>
            <person name="Herr J.R."/>
            <person name="Aime M.C."/>
        </authorList>
    </citation>
    <scope>NUCLEOTIDE SEQUENCE</scope>
    <source>
        <strain evidence="2">MCA 3950</strain>
    </source>
</reference>
<protein>
    <submittedName>
        <fullName evidence="2">Uncharacterized protein</fullName>
    </submittedName>
</protein>
<dbReference type="RefSeq" id="XP_043037498.1">
    <property type="nucleotide sequence ID" value="XM_043177472.1"/>
</dbReference>
<organism evidence="2 3">
    <name type="scientific">Guyanagaster necrorhizus</name>
    <dbReference type="NCBI Taxonomy" id="856835"/>
    <lineage>
        <taxon>Eukaryota</taxon>
        <taxon>Fungi</taxon>
        <taxon>Dikarya</taxon>
        <taxon>Basidiomycota</taxon>
        <taxon>Agaricomycotina</taxon>
        <taxon>Agaricomycetes</taxon>
        <taxon>Agaricomycetidae</taxon>
        <taxon>Agaricales</taxon>
        <taxon>Marasmiineae</taxon>
        <taxon>Physalacriaceae</taxon>
        <taxon>Guyanagaster</taxon>
    </lineage>
</organism>
<dbReference type="Proteomes" id="UP000812287">
    <property type="component" value="Unassembled WGS sequence"/>
</dbReference>
<dbReference type="GeneID" id="66099759"/>
<keyword evidence="3" id="KW-1185">Reference proteome</keyword>
<accession>A0A9P7VMM7</accession>
<evidence type="ECO:0000313" key="2">
    <source>
        <dbReference type="EMBL" id="KAG7443998.1"/>
    </source>
</evidence>